<keyword evidence="4" id="KW-1185">Reference proteome</keyword>
<sequence>MLELVGEPLTIDPRAQGVSVARRYVREQLEHCDATHVEASAELGVSELATNAVLHGRTPFTVSVLRTADGVRIEVSDGSPLPPQVRRLSTFASTGRGLRLVASVSSSWGVVPVPPDGRAGKTVWFEPVEEPDDSGFAPELLLDLDAHAW</sequence>
<dbReference type="OrthoDB" id="4251531at2"/>
<protein>
    <recommendedName>
        <fullName evidence="2">Histidine kinase/HSP90-like ATPase domain-containing protein</fullName>
    </recommendedName>
</protein>
<dbReference type="AlphaFoldDB" id="A0A512DA34"/>
<dbReference type="GO" id="GO:0004674">
    <property type="term" value="F:protein serine/threonine kinase activity"/>
    <property type="evidence" value="ECO:0007669"/>
    <property type="project" value="UniProtKB-KW"/>
</dbReference>
<dbReference type="EMBL" id="BJYY01000002">
    <property type="protein sequence ID" value="GEO33110.1"/>
    <property type="molecule type" value="Genomic_DNA"/>
</dbReference>
<keyword evidence="1" id="KW-0808">Transferase</keyword>
<keyword evidence="1" id="KW-0723">Serine/threonine-protein kinase</keyword>
<dbReference type="PANTHER" id="PTHR35526">
    <property type="entry name" value="ANTI-SIGMA-F FACTOR RSBW-RELATED"/>
    <property type="match status" value="1"/>
</dbReference>
<evidence type="ECO:0000256" key="1">
    <source>
        <dbReference type="ARBA" id="ARBA00022527"/>
    </source>
</evidence>
<dbReference type="InterPro" id="IPR003594">
    <property type="entry name" value="HATPase_dom"/>
</dbReference>
<dbReference type="InterPro" id="IPR050267">
    <property type="entry name" value="Anti-sigma-factor_SerPK"/>
</dbReference>
<name>A0A512DA34_9CELL</name>
<comment type="caution">
    <text evidence="3">The sequence shown here is derived from an EMBL/GenBank/DDBJ whole genome shotgun (WGS) entry which is preliminary data.</text>
</comment>
<evidence type="ECO:0000313" key="4">
    <source>
        <dbReference type="Proteomes" id="UP000321181"/>
    </source>
</evidence>
<dbReference type="Pfam" id="PF13581">
    <property type="entry name" value="HATPase_c_2"/>
    <property type="match status" value="1"/>
</dbReference>
<dbReference type="Gene3D" id="3.30.565.10">
    <property type="entry name" value="Histidine kinase-like ATPase, C-terminal domain"/>
    <property type="match status" value="1"/>
</dbReference>
<reference evidence="3 4" key="1">
    <citation type="submission" date="2019-07" db="EMBL/GenBank/DDBJ databases">
        <title>Whole genome shotgun sequence of Cellulomonas aerilata NBRC 106308.</title>
        <authorList>
            <person name="Hosoyama A."/>
            <person name="Uohara A."/>
            <person name="Ohji S."/>
            <person name="Ichikawa N."/>
        </authorList>
    </citation>
    <scope>NUCLEOTIDE SEQUENCE [LARGE SCALE GENOMIC DNA]</scope>
    <source>
        <strain evidence="3 4">NBRC 106308</strain>
    </source>
</reference>
<dbReference type="SUPFAM" id="SSF55874">
    <property type="entry name" value="ATPase domain of HSP90 chaperone/DNA topoisomerase II/histidine kinase"/>
    <property type="match status" value="1"/>
</dbReference>
<accession>A0A512DA34</accession>
<keyword evidence="1" id="KW-0418">Kinase</keyword>
<dbReference type="InterPro" id="IPR036890">
    <property type="entry name" value="HATPase_C_sf"/>
</dbReference>
<dbReference type="PANTHER" id="PTHR35526:SF3">
    <property type="entry name" value="ANTI-SIGMA-F FACTOR RSBW"/>
    <property type="match status" value="1"/>
</dbReference>
<evidence type="ECO:0000259" key="2">
    <source>
        <dbReference type="Pfam" id="PF13581"/>
    </source>
</evidence>
<dbReference type="Proteomes" id="UP000321181">
    <property type="component" value="Unassembled WGS sequence"/>
</dbReference>
<dbReference type="CDD" id="cd16936">
    <property type="entry name" value="HATPase_RsbW-like"/>
    <property type="match status" value="1"/>
</dbReference>
<proteinExistence type="predicted"/>
<feature type="domain" description="Histidine kinase/HSP90-like ATPase" evidence="2">
    <location>
        <begin position="17"/>
        <end position="107"/>
    </location>
</feature>
<dbReference type="RefSeq" id="WP_146900393.1">
    <property type="nucleotide sequence ID" value="NZ_BAAARM010000001.1"/>
</dbReference>
<evidence type="ECO:0000313" key="3">
    <source>
        <dbReference type="EMBL" id="GEO33110.1"/>
    </source>
</evidence>
<gene>
    <name evidence="3" type="ORF">CAE01nite_08350</name>
</gene>
<organism evidence="3 4">
    <name type="scientific">Cellulomonas aerilata</name>
    <dbReference type="NCBI Taxonomy" id="515326"/>
    <lineage>
        <taxon>Bacteria</taxon>
        <taxon>Bacillati</taxon>
        <taxon>Actinomycetota</taxon>
        <taxon>Actinomycetes</taxon>
        <taxon>Micrococcales</taxon>
        <taxon>Cellulomonadaceae</taxon>
        <taxon>Cellulomonas</taxon>
    </lineage>
</organism>